<dbReference type="Gene3D" id="3.30.710.10">
    <property type="entry name" value="Potassium Channel Kv1.1, Chain A"/>
    <property type="match status" value="1"/>
</dbReference>
<feature type="domain" description="BTB" evidence="3">
    <location>
        <begin position="193"/>
        <end position="262"/>
    </location>
</feature>
<evidence type="ECO:0000313" key="5">
    <source>
        <dbReference type="EMBL" id="GJN26385.1"/>
    </source>
</evidence>
<reference evidence="5" key="1">
    <citation type="journal article" date="2018" name="DNA Res.">
        <title>Multiple hybrid de novo genome assembly of finger millet, an orphan allotetraploid crop.</title>
        <authorList>
            <person name="Hatakeyama M."/>
            <person name="Aluri S."/>
            <person name="Balachadran M.T."/>
            <person name="Sivarajan S.R."/>
            <person name="Patrignani A."/>
            <person name="Gruter S."/>
            <person name="Poveda L."/>
            <person name="Shimizu-Inatsugi R."/>
            <person name="Baeten J."/>
            <person name="Francoijs K.J."/>
            <person name="Nataraja K.N."/>
            <person name="Reddy Y.A.N."/>
            <person name="Phadnis S."/>
            <person name="Ravikumar R.L."/>
            <person name="Schlapbach R."/>
            <person name="Sreeman S.M."/>
            <person name="Shimizu K.K."/>
        </authorList>
    </citation>
    <scope>NUCLEOTIDE SEQUENCE</scope>
</reference>
<comment type="caution">
    <text evidence="5">The sequence shown here is derived from an EMBL/GenBank/DDBJ whole genome shotgun (WGS) entry which is preliminary data.</text>
</comment>
<dbReference type="SMART" id="SM00225">
    <property type="entry name" value="BTB"/>
    <property type="match status" value="1"/>
</dbReference>
<gene>
    <name evidence="5" type="primary">gb14312</name>
    <name evidence="5" type="ORF">PR202_gb14312</name>
</gene>
<dbReference type="Proteomes" id="UP001054889">
    <property type="component" value="Unassembled WGS sequence"/>
</dbReference>
<proteinExistence type="inferred from homology"/>
<dbReference type="GO" id="GO:0016567">
    <property type="term" value="P:protein ubiquitination"/>
    <property type="evidence" value="ECO:0007669"/>
    <property type="project" value="InterPro"/>
</dbReference>
<evidence type="ECO:0000256" key="1">
    <source>
        <dbReference type="ARBA" id="ARBA00004906"/>
    </source>
</evidence>
<organism evidence="5 6">
    <name type="scientific">Eleusine coracana subsp. coracana</name>
    <dbReference type="NCBI Taxonomy" id="191504"/>
    <lineage>
        <taxon>Eukaryota</taxon>
        <taxon>Viridiplantae</taxon>
        <taxon>Streptophyta</taxon>
        <taxon>Embryophyta</taxon>
        <taxon>Tracheophyta</taxon>
        <taxon>Spermatophyta</taxon>
        <taxon>Magnoliopsida</taxon>
        <taxon>Liliopsida</taxon>
        <taxon>Poales</taxon>
        <taxon>Poaceae</taxon>
        <taxon>PACMAD clade</taxon>
        <taxon>Chloridoideae</taxon>
        <taxon>Cynodonteae</taxon>
        <taxon>Eleusininae</taxon>
        <taxon>Eleusine</taxon>
    </lineage>
</organism>
<accession>A0AAV5EVZ2</accession>
<dbReference type="InterPro" id="IPR000210">
    <property type="entry name" value="BTB/POZ_dom"/>
</dbReference>
<dbReference type="Pfam" id="PF24570">
    <property type="entry name" value="BACK_BPM_SPOP"/>
    <property type="match status" value="1"/>
</dbReference>
<dbReference type="PANTHER" id="PTHR26379:SF515">
    <property type="entry name" value="BTB DOMAIN-CONTAINING PROTEIN"/>
    <property type="match status" value="1"/>
</dbReference>
<name>A0AAV5EVZ2_ELECO</name>
<dbReference type="Pfam" id="PF22486">
    <property type="entry name" value="MATH_2"/>
    <property type="match status" value="1"/>
</dbReference>
<sequence length="377" mass="41274">MDCSTCSSSINVVLEPTTSRCLTKSTTATHNFEVANFSLLDGMGAGKFVSSSTFSVGGGDWHVRLYPDGDKPPEKGTPASVSIFVCFLGGDAGIRCKLSVGLLDANNNNLMNDQDHHQNLNFEPAGDNNNTNRREEWGWSAFMRKSTLKCTELTVSCVLTVIKSHMEDMNTIVVPPPSLHEDLARMLRDGEGTDVALVVVGGGETETTLHAHASILTTRCAVFRALLVVSETKEKAARRVVVEDMVPAVLDWLLYYLYTDSLPDHCYYEGDEGGDNKAVAMQHLPVAADRYGLHRLRLLCEARLCSWIDVESVAATLVLADQHQCLQLKDACLRFIAWREVLPAVMKTDGFQHLANTCPVIMSEILSKVASPDASHS</sequence>
<dbReference type="InterPro" id="IPR056423">
    <property type="entry name" value="BACK_BPM_SPOP"/>
</dbReference>
<dbReference type="CDD" id="cd00121">
    <property type="entry name" value="MATH"/>
    <property type="match status" value="1"/>
</dbReference>
<evidence type="ECO:0000259" key="3">
    <source>
        <dbReference type="PROSITE" id="PS50097"/>
    </source>
</evidence>
<dbReference type="PROSITE" id="PS50097">
    <property type="entry name" value="BTB"/>
    <property type="match status" value="1"/>
</dbReference>
<reference evidence="5" key="2">
    <citation type="submission" date="2021-12" db="EMBL/GenBank/DDBJ databases">
        <title>Resequencing data analysis of finger millet.</title>
        <authorList>
            <person name="Hatakeyama M."/>
            <person name="Aluri S."/>
            <person name="Balachadran M.T."/>
            <person name="Sivarajan S.R."/>
            <person name="Poveda L."/>
            <person name="Shimizu-Inatsugi R."/>
            <person name="Schlapbach R."/>
            <person name="Sreeman S.M."/>
            <person name="Shimizu K.K."/>
        </authorList>
    </citation>
    <scope>NUCLEOTIDE SEQUENCE</scope>
</reference>
<comment type="pathway">
    <text evidence="1">Protein modification; protein ubiquitination.</text>
</comment>
<dbReference type="InterPro" id="IPR011333">
    <property type="entry name" value="SKP1/BTB/POZ_sf"/>
</dbReference>
<evidence type="ECO:0000256" key="2">
    <source>
        <dbReference type="ARBA" id="ARBA00010846"/>
    </source>
</evidence>
<dbReference type="SUPFAM" id="SSF49599">
    <property type="entry name" value="TRAF domain-like"/>
    <property type="match status" value="1"/>
</dbReference>
<dbReference type="SUPFAM" id="SSF54695">
    <property type="entry name" value="POZ domain"/>
    <property type="match status" value="1"/>
</dbReference>
<feature type="domain" description="MATH" evidence="4">
    <location>
        <begin position="27"/>
        <end position="166"/>
    </location>
</feature>
<evidence type="ECO:0000259" key="4">
    <source>
        <dbReference type="PROSITE" id="PS50144"/>
    </source>
</evidence>
<dbReference type="InterPro" id="IPR002083">
    <property type="entry name" value="MATH/TRAF_dom"/>
</dbReference>
<evidence type="ECO:0000313" key="6">
    <source>
        <dbReference type="Proteomes" id="UP001054889"/>
    </source>
</evidence>
<dbReference type="PROSITE" id="PS50144">
    <property type="entry name" value="MATH"/>
    <property type="match status" value="1"/>
</dbReference>
<protein>
    <submittedName>
        <fullName evidence="5">Uncharacterized protein</fullName>
    </submittedName>
</protein>
<dbReference type="Pfam" id="PF00651">
    <property type="entry name" value="BTB"/>
    <property type="match status" value="1"/>
</dbReference>
<dbReference type="InterPro" id="IPR008974">
    <property type="entry name" value="TRAF-like"/>
</dbReference>
<dbReference type="EMBL" id="BQKI01000079">
    <property type="protein sequence ID" value="GJN26385.1"/>
    <property type="molecule type" value="Genomic_DNA"/>
</dbReference>
<dbReference type="AlphaFoldDB" id="A0AAV5EVZ2"/>
<dbReference type="Gene3D" id="2.60.210.10">
    <property type="entry name" value="Apoptosis, Tumor Necrosis Factor Receptor Associated Protein 2, Chain A"/>
    <property type="match status" value="1"/>
</dbReference>
<keyword evidence="6" id="KW-1185">Reference proteome</keyword>
<dbReference type="Gene3D" id="1.25.40.420">
    <property type="match status" value="1"/>
</dbReference>
<dbReference type="InterPro" id="IPR045005">
    <property type="entry name" value="BPM1-6"/>
</dbReference>
<dbReference type="PANTHER" id="PTHR26379">
    <property type="entry name" value="BTB/POZ AND MATH DOMAIN-CONTAINING PROTEIN 1"/>
    <property type="match status" value="1"/>
</dbReference>
<comment type="similarity">
    <text evidence="2">Belongs to the Tdpoz family.</text>
</comment>